<dbReference type="FunFam" id="1.20.1070.10:FF:000042">
    <property type="entry name" value="Taste receptor type 2 member 7"/>
    <property type="match status" value="1"/>
</dbReference>
<keyword evidence="3 13" id="KW-0919">Taste</keyword>
<feature type="transmembrane region" description="Helical" evidence="14">
    <location>
        <begin position="90"/>
        <end position="109"/>
    </location>
</feature>
<keyword evidence="11 13" id="KW-0807">Transducer</keyword>
<evidence type="ECO:0000256" key="6">
    <source>
        <dbReference type="ARBA" id="ARBA00022989"/>
    </source>
</evidence>
<dbReference type="GO" id="GO:0004930">
    <property type="term" value="F:G protein-coupled receptor activity"/>
    <property type="evidence" value="ECO:0007669"/>
    <property type="project" value="UniProtKB-KW"/>
</dbReference>
<comment type="similarity">
    <text evidence="2 12">Belongs to the G-protein coupled receptor T2R family.</text>
</comment>
<keyword evidence="17" id="KW-1185">Reference proteome</keyword>
<name>A0A8C5ZN63_MARMA</name>
<feature type="transmembrane region" description="Helical" evidence="14">
    <location>
        <begin position="48"/>
        <end position="70"/>
    </location>
</feature>
<evidence type="ECO:0000256" key="3">
    <source>
        <dbReference type="ARBA" id="ARBA00022480"/>
    </source>
</evidence>
<evidence type="ECO:0000259" key="15">
    <source>
        <dbReference type="PROSITE" id="PS50262"/>
    </source>
</evidence>
<dbReference type="SUPFAM" id="SSF81321">
    <property type="entry name" value="Family A G protein-coupled receptor-like"/>
    <property type="match status" value="1"/>
</dbReference>
<protein>
    <recommendedName>
        <fullName evidence="13">Taste receptor type 2</fullName>
    </recommendedName>
</protein>
<accession>A0A8C5ZN63</accession>
<comment type="subcellular location">
    <subcellularLocation>
        <location evidence="1 13">Membrane</location>
        <topology evidence="1 13">Multi-pass membrane protein</topology>
    </subcellularLocation>
</comment>
<evidence type="ECO:0000256" key="14">
    <source>
        <dbReference type="SAM" id="Phobius"/>
    </source>
</evidence>
<feature type="transmembrane region" description="Helical" evidence="14">
    <location>
        <begin position="227"/>
        <end position="249"/>
    </location>
</feature>
<keyword evidence="8 13" id="KW-0472">Membrane</keyword>
<keyword evidence="10" id="KW-0325">Glycoprotein</keyword>
<dbReference type="InterPro" id="IPR017452">
    <property type="entry name" value="GPCR_Rhodpsn_7TM"/>
</dbReference>
<dbReference type="Gene3D" id="1.20.1070.10">
    <property type="entry name" value="Rhodopsin 7-helix transmembrane proteins"/>
    <property type="match status" value="1"/>
</dbReference>
<feature type="transmembrane region" description="Helical" evidence="14">
    <location>
        <begin position="180"/>
        <end position="206"/>
    </location>
</feature>
<sequence length="316" mass="36076">MNLIILRTLEIILSVEFIIGNLGNAFIALVNCMDWIKRRKISLADQILTALALSRIGVLWSIIIALVISLQNQDLWMTEQIIRMINLTWMVTNHFSLWLASSLGILYFLKIANFSNSAFLYLKWRVKKVVSMTLLVSLVLLFLNIVFINTQIDAWIGGYKGNLSYSFCSRKFEQLSRISVIINTVFLSAPFTVSLITFLLLIFSLWKHLKRMQHSDKGSRDVSTMAHVKALQTVIVFLLLYAIYFLSLVQFWVSQFVAKSVIVLFCLAAGIVFPSGHPFVLILGNSKLRQASLSVLGRLKCRFKDKVLRGHREQIL</sequence>
<proteinExistence type="inferred from homology"/>
<keyword evidence="5 13" id="KW-0812">Transmembrane</keyword>
<dbReference type="InterPro" id="IPR007960">
    <property type="entry name" value="TAS2R"/>
</dbReference>
<evidence type="ECO:0000256" key="5">
    <source>
        <dbReference type="ARBA" id="ARBA00022692"/>
    </source>
</evidence>
<dbReference type="Ensembl" id="ENSMMMT00000020252.1">
    <property type="protein sequence ID" value="ENSMMMP00000017803.1"/>
    <property type="gene ID" value="ENSMMMG00000015791.1"/>
</dbReference>
<gene>
    <name evidence="16" type="primary">LOC107152750</name>
</gene>
<evidence type="ECO:0000256" key="2">
    <source>
        <dbReference type="ARBA" id="ARBA00007376"/>
    </source>
</evidence>
<evidence type="ECO:0000313" key="16">
    <source>
        <dbReference type="Ensembl" id="ENSMMMP00000017803.1"/>
    </source>
</evidence>
<dbReference type="Pfam" id="PF05296">
    <property type="entry name" value="TAS2R"/>
    <property type="match status" value="1"/>
</dbReference>
<reference evidence="16" key="2">
    <citation type="submission" date="2025-09" db="UniProtKB">
        <authorList>
            <consortium name="Ensembl"/>
        </authorList>
    </citation>
    <scope>IDENTIFICATION</scope>
</reference>
<dbReference type="PANTHER" id="PTHR11394">
    <property type="entry name" value="TASTE RECEPTOR TYPE 2"/>
    <property type="match status" value="1"/>
</dbReference>
<feature type="domain" description="G-protein coupled receptors family 1 profile" evidence="15">
    <location>
        <begin position="23"/>
        <end position="246"/>
    </location>
</feature>
<dbReference type="Proteomes" id="UP000694407">
    <property type="component" value="Unplaced"/>
</dbReference>
<dbReference type="AlphaFoldDB" id="A0A8C5ZN63"/>
<keyword evidence="4 13" id="KW-0716">Sensory transduction</keyword>
<keyword evidence="7 13" id="KW-0297">G-protein coupled receptor</keyword>
<dbReference type="PANTHER" id="PTHR11394:SF23">
    <property type="entry name" value="TASTE RECEPTOR TYPE 2 MEMBER 14"/>
    <property type="match status" value="1"/>
</dbReference>
<evidence type="ECO:0000256" key="10">
    <source>
        <dbReference type="ARBA" id="ARBA00023180"/>
    </source>
</evidence>
<feature type="transmembrane region" description="Helical" evidence="14">
    <location>
        <begin position="261"/>
        <end position="283"/>
    </location>
</feature>
<reference evidence="16" key="1">
    <citation type="submission" date="2025-08" db="UniProtKB">
        <authorList>
            <consortium name="Ensembl"/>
        </authorList>
    </citation>
    <scope>IDENTIFICATION</scope>
</reference>
<dbReference type="CDD" id="cd15019">
    <property type="entry name" value="7tm_TAS2R14-like"/>
    <property type="match status" value="1"/>
</dbReference>
<keyword evidence="9 13" id="KW-0675">Receptor</keyword>
<feature type="transmembrane region" description="Helical" evidence="14">
    <location>
        <begin position="129"/>
        <end position="148"/>
    </location>
</feature>
<dbReference type="GO" id="GO:0016020">
    <property type="term" value="C:membrane"/>
    <property type="evidence" value="ECO:0007669"/>
    <property type="project" value="UniProtKB-SubCell"/>
</dbReference>
<dbReference type="GeneTree" id="ENSGT01150000286975"/>
<evidence type="ECO:0000256" key="8">
    <source>
        <dbReference type="ARBA" id="ARBA00023136"/>
    </source>
</evidence>
<evidence type="ECO:0000256" key="11">
    <source>
        <dbReference type="ARBA" id="ARBA00023224"/>
    </source>
</evidence>
<dbReference type="PROSITE" id="PS50262">
    <property type="entry name" value="G_PROTEIN_RECEP_F1_2"/>
    <property type="match status" value="1"/>
</dbReference>
<evidence type="ECO:0000256" key="1">
    <source>
        <dbReference type="ARBA" id="ARBA00004141"/>
    </source>
</evidence>
<evidence type="ECO:0000313" key="17">
    <source>
        <dbReference type="Proteomes" id="UP000694407"/>
    </source>
</evidence>
<evidence type="ECO:0000256" key="12">
    <source>
        <dbReference type="RuleBase" id="RU004423"/>
    </source>
</evidence>
<evidence type="ECO:0000256" key="7">
    <source>
        <dbReference type="ARBA" id="ARBA00023040"/>
    </source>
</evidence>
<dbReference type="GO" id="GO:0033038">
    <property type="term" value="F:bitter taste receptor activity"/>
    <property type="evidence" value="ECO:0007669"/>
    <property type="project" value="InterPro"/>
</dbReference>
<feature type="transmembrane region" description="Helical" evidence="14">
    <location>
        <begin position="12"/>
        <end position="36"/>
    </location>
</feature>
<evidence type="ECO:0000256" key="13">
    <source>
        <dbReference type="RuleBase" id="RU004424"/>
    </source>
</evidence>
<keyword evidence="6 14" id="KW-1133">Transmembrane helix</keyword>
<evidence type="ECO:0000256" key="9">
    <source>
        <dbReference type="ARBA" id="ARBA00023170"/>
    </source>
</evidence>
<organism evidence="16 17">
    <name type="scientific">Marmota marmota marmota</name>
    <name type="common">Alpine marmot</name>
    <dbReference type="NCBI Taxonomy" id="9994"/>
    <lineage>
        <taxon>Eukaryota</taxon>
        <taxon>Metazoa</taxon>
        <taxon>Chordata</taxon>
        <taxon>Craniata</taxon>
        <taxon>Vertebrata</taxon>
        <taxon>Euteleostomi</taxon>
        <taxon>Mammalia</taxon>
        <taxon>Eutheria</taxon>
        <taxon>Euarchontoglires</taxon>
        <taxon>Glires</taxon>
        <taxon>Rodentia</taxon>
        <taxon>Sciuromorpha</taxon>
        <taxon>Sciuridae</taxon>
        <taxon>Xerinae</taxon>
        <taxon>Marmotini</taxon>
        <taxon>Marmota</taxon>
    </lineage>
</organism>
<evidence type="ECO:0000256" key="4">
    <source>
        <dbReference type="ARBA" id="ARBA00022606"/>
    </source>
</evidence>